<reference evidence="1 2" key="1">
    <citation type="journal article" date="2018" name="PLoS Genet.">
        <title>Population sequencing reveals clonal diversity and ancestral inbreeding in the grapevine cultivar Chardonnay.</title>
        <authorList>
            <person name="Roach M.J."/>
            <person name="Johnson D.L."/>
            <person name="Bohlmann J."/>
            <person name="van Vuuren H.J."/>
            <person name="Jones S.J."/>
            <person name="Pretorius I.S."/>
            <person name="Schmidt S.A."/>
            <person name="Borneman A.R."/>
        </authorList>
    </citation>
    <scope>NUCLEOTIDE SEQUENCE [LARGE SCALE GENOMIC DNA]</scope>
    <source>
        <strain evidence="2">cv. Chardonnay</strain>
        <tissue evidence="1">Leaf</tissue>
    </source>
</reference>
<dbReference type="EMBL" id="QGNW01000462">
    <property type="protein sequence ID" value="RVW70542.1"/>
    <property type="molecule type" value="Genomic_DNA"/>
</dbReference>
<name>A0A438GEB3_VITVI</name>
<protein>
    <submittedName>
        <fullName evidence="1">Uncharacterized protein</fullName>
    </submittedName>
</protein>
<gene>
    <name evidence="1" type="ORF">CK203_059245</name>
</gene>
<evidence type="ECO:0000313" key="1">
    <source>
        <dbReference type="EMBL" id="RVW70542.1"/>
    </source>
</evidence>
<accession>A0A438GEB3</accession>
<dbReference type="Proteomes" id="UP000288805">
    <property type="component" value="Unassembled WGS sequence"/>
</dbReference>
<organism evidence="1 2">
    <name type="scientific">Vitis vinifera</name>
    <name type="common">Grape</name>
    <dbReference type="NCBI Taxonomy" id="29760"/>
    <lineage>
        <taxon>Eukaryota</taxon>
        <taxon>Viridiplantae</taxon>
        <taxon>Streptophyta</taxon>
        <taxon>Embryophyta</taxon>
        <taxon>Tracheophyta</taxon>
        <taxon>Spermatophyta</taxon>
        <taxon>Magnoliopsida</taxon>
        <taxon>eudicotyledons</taxon>
        <taxon>Gunneridae</taxon>
        <taxon>Pentapetalae</taxon>
        <taxon>rosids</taxon>
        <taxon>Vitales</taxon>
        <taxon>Vitaceae</taxon>
        <taxon>Viteae</taxon>
        <taxon>Vitis</taxon>
    </lineage>
</organism>
<proteinExistence type="predicted"/>
<comment type="caution">
    <text evidence="1">The sequence shown here is derived from an EMBL/GenBank/DDBJ whole genome shotgun (WGS) entry which is preliminary data.</text>
</comment>
<dbReference type="AlphaFoldDB" id="A0A438GEB3"/>
<sequence length="171" mass="18863">MPSEEPTTGEADALSSSSLSFSHTVHNRVRGALLFRCMVVELCWHFSNFPWFSKVFFANLPPFRLQNGTRVPKVVSQSRNTLRNGALAAKLGIFTLWSFAAVSQLQNTLRNGALPAKMGSSCFGGSQLFRSCKMRVTVLRNGTRVPKSGFIAAKIFAERGLWLRTGFAAKC</sequence>
<evidence type="ECO:0000313" key="2">
    <source>
        <dbReference type="Proteomes" id="UP000288805"/>
    </source>
</evidence>